<proteinExistence type="predicted"/>
<reference evidence="3" key="1">
    <citation type="submission" date="2014-11" db="EMBL/GenBank/DDBJ databases">
        <authorList>
            <person name="Amaro Gonzalez C."/>
        </authorList>
    </citation>
    <scope>NUCLEOTIDE SEQUENCE</scope>
</reference>
<accession>A0A0E9VK96</accession>
<sequence>MFVFHVCKFSMFCHVCFTRSTSVDSYSDVEKAGTRHQHTDEMSRTE</sequence>
<feature type="region of interest" description="Disordered" evidence="1">
    <location>
        <begin position="22"/>
        <end position="46"/>
    </location>
</feature>
<dbReference type="AlphaFoldDB" id="A0A0E9VK96"/>
<reference evidence="3" key="2">
    <citation type="journal article" date="2015" name="Fish Shellfish Immunol.">
        <title>Early steps in the European eel (Anguilla anguilla)-Vibrio vulnificus interaction in the gills: Role of the RtxA13 toxin.</title>
        <authorList>
            <person name="Callol A."/>
            <person name="Pajuelo D."/>
            <person name="Ebbesson L."/>
            <person name="Teles M."/>
            <person name="MacKenzie S."/>
            <person name="Amaro C."/>
        </authorList>
    </citation>
    <scope>NUCLEOTIDE SEQUENCE</scope>
</reference>
<name>A0A0E9VK96_ANGAN</name>
<keyword evidence="2" id="KW-0732">Signal</keyword>
<feature type="signal peptide" evidence="2">
    <location>
        <begin position="1"/>
        <end position="18"/>
    </location>
</feature>
<protein>
    <submittedName>
        <fullName evidence="3">Uncharacterized protein</fullName>
    </submittedName>
</protein>
<feature type="chain" id="PRO_5002434084" evidence="2">
    <location>
        <begin position="19"/>
        <end position="46"/>
    </location>
</feature>
<evidence type="ECO:0000256" key="2">
    <source>
        <dbReference type="SAM" id="SignalP"/>
    </source>
</evidence>
<organism evidence="3">
    <name type="scientific">Anguilla anguilla</name>
    <name type="common">European freshwater eel</name>
    <name type="synonym">Muraena anguilla</name>
    <dbReference type="NCBI Taxonomy" id="7936"/>
    <lineage>
        <taxon>Eukaryota</taxon>
        <taxon>Metazoa</taxon>
        <taxon>Chordata</taxon>
        <taxon>Craniata</taxon>
        <taxon>Vertebrata</taxon>
        <taxon>Euteleostomi</taxon>
        <taxon>Actinopterygii</taxon>
        <taxon>Neopterygii</taxon>
        <taxon>Teleostei</taxon>
        <taxon>Anguilliformes</taxon>
        <taxon>Anguillidae</taxon>
        <taxon>Anguilla</taxon>
    </lineage>
</organism>
<feature type="compositionally biased region" description="Basic and acidic residues" evidence="1">
    <location>
        <begin position="28"/>
        <end position="46"/>
    </location>
</feature>
<dbReference type="EMBL" id="GBXM01030100">
    <property type="protein sequence ID" value="JAH78477.1"/>
    <property type="molecule type" value="Transcribed_RNA"/>
</dbReference>
<evidence type="ECO:0000256" key="1">
    <source>
        <dbReference type="SAM" id="MobiDB-lite"/>
    </source>
</evidence>
<evidence type="ECO:0000313" key="3">
    <source>
        <dbReference type="EMBL" id="JAH78477.1"/>
    </source>
</evidence>